<organism evidence="2 3">
    <name type="scientific">Trifolium medium</name>
    <dbReference type="NCBI Taxonomy" id="97028"/>
    <lineage>
        <taxon>Eukaryota</taxon>
        <taxon>Viridiplantae</taxon>
        <taxon>Streptophyta</taxon>
        <taxon>Embryophyta</taxon>
        <taxon>Tracheophyta</taxon>
        <taxon>Spermatophyta</taxon>
        <taxon>Magnoliopsida</taxon>
        <taxon>eudicotyledons</taxon>
        <taxon>Gunneridae</taxon>
        <taxon>Pentapetalae</taxon>
        <taxon>rosids</taxon>
        <taxon>fabids</taxon>
        <taxon>Fabales</taxon>
        <taxon>Fabaceae</taxon>
        <taxon>Papilionoideae</taxon>
        <taxon>50 kb inversion clade</taxon>
        <taxon>NPAAA clade</taxon>
        <taxon>Hologalegina</taxon>
        <taxon>IRL clade</taxon>
        <taxon>Trifolieae</taxon>
        <taxon>Trifolium</taxon>
    </lineage>
</organism>
<name>A0A392MZZ6_9FABA</name>
<evidence type="ECO:0000313" key="3">
    <source>
        <dbReference type="Proteomes" id="UP000265520"/>
    </source>
</evidence>
<proteinExistence type="predicted"/>
<comment type="caution">
    <text evidence="2">The sequence shown here is derived from an EMBL/GenBank/DDBJ whole genome shotgun (WGS) entry which is preliminary data.</text>
</comment>
<feature type="compositionally biased region" description="Polar residues" evidence="1">
    <location>
        <begin position="81"/>
        <end position="92"/>
    </location>
</feature>
<dbReference type="AlphaFoldDB" id="A0A392MZZ6"/>
<dbReference type="Proteomes" id="UP000265520">
    <property type="component" value="Unassembled WGS sequence"/>
</dbReference>
<feature type="non-terminal residue" evidence="2">
    <location>
        <position position="1"/>
    </location>
</feature>
<dbReference type="EMBL" id="LXQA010023737">
    <property type="protein sequence ID" value="MCH92903.1"/>
    <property type="molecule type" value="Genomic_DNA"/>
</dbReference>
<evidence type="ECO:0000313" key="2">
    <source>
        <dbReference type="EMBL" id="MCH92903.1"/>
    </source>
</evidence>
<keyword evidence="3" id="KW-1185">Reference proteome</keyword>
<feature type="region of interest" description="Disordered" evidence="1">
    <location>
        <begin position="21"/>
        <end position="92"/>
    </location>
</feature>
<reference evidence="2 3" key="1">
    <citation type="journal article" date="2018" name="Front. Plant Sci.">
        <title>Red Clover (Trifolium pratense) and Zigzag Clover (T. medium) - A Picture of Genomic Similarities and Differences.</title>
        <authorList>
            <person name="Dluhosova J."/>
            <person name="Istvanek J."/>
            <person name="Nedelnik J."/>
            <person name="Repkova J."/>
        </authorList>
    </citation>
    <scope>NUCLEOTIDE SEQUENCE [LARGE SCALE GENOMIC DNA]</scope>
    <source>
        <strain evidence="3">cv. 10/8</strain>
        <tissue evidence="2">Leaf</tissue>
    </source>
</reference>
<sequence length="92" mass="9916">IEIDRQSKTSITTVNESKLVKATQSQLRARSRDGLSTEPSPTSIGLTKDTSDYYRKHGVSTNDPSKLPVKQKTDSGDGGNLLSQSIPSPGQQ</sequence>
<gene>
    <name evidence="2" type="ORF">A2U01_0013849</name>
</gene>
<accession>A0A392MZZ6</accession>
<protein>
    <submittedName>
        <fullName evidence="2">Uncharacterized protein</fullName>
    </submittedName>
</protein>
<evidence type="ECO:0000256" key="1">
    <source>
        <dbReference type="SAM" id="MobiDB-lite"/>
    </source>
</evidence>